<dbReference type="InterPro" id="IPR005471">
    <property type="entry name" value="Tscrpt_reg_IclR_N"/>
</dbReference>
<dbReference type="InterPro" id="IPR029016">
    <property type="entry name" value="GAF-like_dom_sf"/>
</dbReference>
<protein>
    <submittedName>
        <fullName evidence="6">Transcriptional repressor IclR</fullName>
    </submittedName>
</protein>
<dbReference type="InterPro" id="IPR036390">
    <property type="entry name" value="WH_DNA-bd_sf"/>
</dbReference>
<dbReference type="Proteomes" id="UP000789752">
    <property type="component" value="Unassembled WGS sequence"/>
</dbReference>
<organism evidence="6 7">
    <name type="scientific">Paraburkholderia gardini</name>
    <dbReference type="NCBI Taxonomy" id="2823469"/>
    <lineage>
        <taxon>Bacteria</taxon>
        <taxon>Pseudomonadati</taxon>
        <taxon>Pseudomonadota</taxon>
        <taxon>Betaproteobacteria</taxon>
        <taxon>Burkholderiales</taxon>
        <taxon>Burkholderiaceae</taxon>
        <taxon>Paraburkholderia</taxon>
    </lineage>
</organism>
<evidence type="ECO:0000256" key="3">
    <source>
        <dbReference type="ARBA" id="ARBA00023163"/>
    </source>
</evidence>
<dbReference type="Pfam" id="PF09339">
    <property type="entry name" value="HTH_IclR"/>
    <property type="match status" value="1"/>
</dbReference>
<dbReference type="PANTHER" id="PTHR30136">
    <property type="entry name" value="HELIX-TURN-HELIX TRANSCRIPTIONAL REGULATOR, ICLR FAMILY"/>
    <property type="match status" value="1"/>
</dbReference>
<evidence type="ECO:0000259" key="5">
    <source>
        <dbReference type="PROSITE" id="PS51078"/>
    </source>
</evidence>
<keyword evidence="3" id="KW-0804">Transcription</keyword>
<keyword evidence="7" id="KW-1185">Reference proteome</keyword>
<gene>
    <name evidence="6" type="primary">iclR</name>
    <name evidence="6" type="ORF">R54767_00622</name>
</gene>
<evidence type="ECO:0000256" key="2">
    <source>
        <dbReference type="ARBA" id="ARBA00023125"/>
    </source>
</evidence>
<evidence type="ECO:0000313" key="7">
    <source>
        <dbReference type="Proteomes" id="UP000789752"/>
    </source>
</evidence>
<feature type="domain" description="HTH iclR-type" evidence="4">
    <location>
        <begin position="2"/>
        <end position="64"/>
    </location>
</feature>
<comment type="caution">
    <text evidence="6">The sequence shown here is derived from an EMBL/GenBank/DDBJ whole genome shotgun (WGS) entry which is preliminary data.</text>
</comment>
<accession>A0ABM8TYX8</accession>
<proteinExistence type="predicted"/>
<dbReference type="Gene3D" id="3.30.450.40">
    <property type="match status" value="1"/>
</dbReference>
<dbReference type="SMART" id="SM00346">
    <property type="entry name" value="HTH_ICLR"/>
    <property type="match status" value="1"/>
</dbReference>
<dbReference type="Gene3D" id="1.10.10.10">
    <property type="entry name" value="Winged helix-like DNA-binding domain superfamily/Winged helix DNA-binding domain"/>
    <property type="match status" value="1"/>
</dbReference>
<evidence type="ECO:0000259" key="4">
    <source>
        <dbReference type="PROSITE" id="PS51077"/>
    </source>
</evidence>
<feature type="domain" description="IclR-ED" evidence="5">
    <location>
        <begin position="65"/>
        <end position="252"/>
    </location>
</feature>
<dbReference type="InterPro" id="IPR050707">
    <property type="entry name" value="HTH_MetabolicPath_Reg"/>
</dbReference>
<evidence type="ECO:0000256" key="1">
    <source>
        <dbReference type="ARBA" id="ARBA00023015"/>
    </source>
</evidence>
<dbReference type="InterPro" id="IPR014757">
    <property type="entry name" value="Tscrpt_reg_IclR_C"/>
</dbReference>
<sequence>MPGVTERTLAVLEFLATQMEGTPLAMISDQLEIPRSACHRLLADLKQCGYVRQLREQGDYVLTTKLVGLGLGYLATSGIIDIAQSMLDRLAETSGELVRLAIVDGDRLTWVAKSQGALKGLRYDPDMGMDTVLSCSATGHAWMMTMSDERALELVTRQGFGQPKQYGPKAPTTVKALLAFVDAARTRGYATINEVFAPGMTAMAAPVQRRGYPAIGVISIAGPAVRLTEKRMETLGPTLVSAANELAAASLASPLFGRTLQGLSRT</sequence>
<dbReference type="InterPro" id="IPR036388">
    <property type="entry name" value="WH-like_DNA-bd_sf"/>
</dbReference>
<dbReference type="PROSITE" id="PS51077">
    <property type="entry name" value="HTH_ICLR"/>
    <property type="match status" value="1"/>
</dbReference>
<keyword evidence="1" id="KW-0805">Transcription regulation</keyword>
<dbReference type="PROSITE" id="PS51078">
    <property type="entry name" value="ICLR_ED"/>
    <property type="match status" value="1"/>
</dbReference>
<dbReference type="PANTHER" id="PTHR30136:SF35">
    <property type="entry name" value="HTH-TYPE TRANSCRIPTIONAL REGULATOR RV1719"/>
    <property type="match status" value="1"/>
</dbReference>
<keyword evidence="2" id="KW-0238">DNA-binding</keyword>
<dbReference type="SUPFAM" id="SSF55781">
    <property type="entry name" value="GAF domain-like"/>
    <property type="match status" value="1"/>
</dbReference>
<dbReference type="Pfam" id="PF01614">
    <property type="entry name" value="IclR_C"/>
    <property type="match status" value="1"/>
</dbReference>
<name>A0ABM8TYX8_9BURK</name>
<dbReference type="SUPFAM" id="SSF46785">
    <property type="entry name" value="Winged helix' DNA-binding domain"/>
    <property type="match status" value="1"/>
</dbReference>
<dbReference type="EMBL" id="CAJQYY010000003">
    <property type="protein sequence ID" value="CAG4889004.1"/>
    <property type="molecule type" value="Genomic_DNA"/>
</dbReference>
<reference evidence="6 7" key="1">
    <citation type="submission" date="2021-04" db="EMBL/GenBank/DDBJ databases">
        <authorList>
            <person name="Vanwijnsberghe S."/>
        </authorList>
    </citation>
    <scope>NUCLEOTIDE SEQUENCE [LARGE SCALE GENOMIC DNA]</scope>
    <source>
        <strain evidence="6 7">LMG 32171</strain>
    </source>
</reference>
<dbReference type="RefSeq" id="WP_228974820.1">
    <property type="nucleotide sequence ID" value="NZ_CAJQYY010000003.1"/>
</dbReference>
<evidence type="ECO:0000313" key="6">
    <source>
        <dbReference type="EMBL" id="CAG4889004.1"/>
    </source>
</evidence>